<keyword evidence="12" id="KW-1185">Reference proteome</keyword>
<proteinExistence type="inferred from homology"/>
<keyword evidence="8 10" id="KW-0675">Receptor</keyword>
<evidence type="ECO:0000256" key="10">
    <source>
        <dbReference type="RuleBase" id="RU000688"/>
    </source>
</evidence>
<dbReference type="PROSITE" id="PS50262">
    <property type="entry name" value="G_PROTEIN_RECEP_F1_2"/>
    <property type="match status" value="1"/>
</dbReference>
<keyword evidence="9 10" id="KW-0807">Transducer</keyword>
<evidence type="ECO:0000256" key="7">
    <source>
        <dbReference type="ARBA" id="ARBA00023157"/>
    </source>
</evidence>
<accession>A0A6S7H569</accession>
<keyword evidence="5 10" id="KW-0297">G-protein coupled receptor</keyword>
<evidence type="ECO:0000256" key="4">
    <source>
        <dbReference type="ARBA" id="ARBA00022989"/>
    </source>
</evidence>
<evidence type="ECO:0000256" key="8">
    <source>
        <dbReference type="ARBA" id="ARBA00023170"/>
    </source>
</evidence>
<dbReference type="Gene3D" id="1.20.1070.10">
    <property type="entry name" value="Rhodopsin 7-helix transmembrane proteins"/>
    <property type="match status" value="1"/>
</dbReference>
<name>A0A6S7H569_PARCT</name>
<sequence>MAMPLTLVTSVTIDWVFTDSLCKFHGFALILFSETSIWTLTFVSFERYLSIRHPFHHQRWVTPTIVAGAIGTVWAVSITFALLPFGISEFTFYRFNHICIADWRISFHTTLAYCVGSIFVPFTLMVISNVGILKTALEQNRKVDVKVGNIRKMTIRPSEAQQIDAVQLEVERRAAAKAKARKKKEKRATILVLAIVGGFGVCWMPYTVTTMCLMIRSHECLWPSRIFVASAWLTNLNSGLNPILYIVFNVAFRRAIKQLLGISRRNGLEVSDGGTFVTTVAPLNRSPESS</sequence>
<dbReference type="PANTHER" id="PTHR24248:SF125">
    <property type="entry name" value="DOPAMINE D2-LIKE RECEPTOR"/>
    <property type="match status" value="1"/>
</dbReference>
<reference evidence="11" key="1">
    <citation type="submission" date="2020-04" db="EMBL/GenBank/DDBJ databases">
        <authorList>
            <person name="Alioto T."/>
            <person name="Alioto T."/>
            <person name="Gomez Garrido J."/>
        </authorList>
    </citation>
    <scope>NUCLEOTIDE SEQUENCE</scope>
    <source>
        <strain evidence="11">A484AB</strain>
    </source>
</reference>
<dbReference type="SUPFAM" id="SSF81321">
    <property type="entry name" value="Family A G protein-coupled receptor-like"/>
    <property type="match status" value="1"/>
</dbReference>
<dbReference type="Pfam" id="PF00001">
    <property type="entry name" value="7tm_1"/>
    <property type="match status" value="1"/>
</dbReference>
<dbReference type="GO" id="GO:0004930">
    <property type="term" value="F:G protein-coupled receptor activity"/>
    <property type="evidence" value="ECO:0007669"/>
    <property type="project" value="UniProtKB-KW"/>
</dbReference>
<organism evidence="11 12">
    <name type="scientific">Paramuricea clavata</name>
    <name type="common">Red gorgonian</name>
    <name type="synonym">Violescent sea-whip</name>
    <dbReference type="NCBI Taxonomy" id="317549"/>
    <lineage>
        <taxon>Eukaryota</taxon>
        <taxon>Metazoa</taxon>
        <taxon>Cnidaria</taxon>
        <taxon>Anthozoa</taxon>
        <taxon>Octocorallia</taxon>
        <taxon>Malacalcyonacea</taxon>
        <taxon>Plexauridae</taxon>
        <taxon>Paramuricea</taxon>
    </lineage>
</organism>
<evidence type="ECO:0000313" key="12">
    <source>
        <dbReference type="Proteomes" id="UP001152795"/>
    </source>
</evidence>
<gene>
    <name evidence="11" type="ORF">PACLA_8A030568</name>
</gene>
<dbReference type="InterPro" id="IPR017452">
    <property type="entry name" value="GPCR_Rhodpsn_7TM"/>
</dbReference>
<keyword evidence="2" id="KW-1003">Cell membrane</keyword>
<keyword evidence="6" id="KW-0472">Membrane</keyword>
<evidence type="ECO:0000256" key="3">
    <source>
        <dbReference type="ARBA" id="ARBA00022692"/>
    </source>
</evidence>
<dbReference type="AlphaFoldDB" id="A0A6S7H569"/>
<evidence type="ECO:0000256" key="6">
    <source>
        <dbReference type="ARBA" id="ARBA00023136"/>
    </source>
</evidence>
<evidence type="ECO:0000256" key="9">
    <source>
        <dbReference type="ARBA" id="ARBA00023224"/>
    </source>
</evidence>
<evidence type="ECO:0000313" key="11">
    <source>
        <dbReference type="EMBL" id="CAB3999126.1"/>
    </source>
</evidence>
<keyword evidence="4" id="KW-1133">Transmembrane helix</keyword>
<evidence type="ECO:0000256" key="2">
    <source>
        <dbReference type="ARBA" id="ARBA00022475"/>
    </source>
</evidence>
<dbReference type="InterPro" id="IPR000276">
    <property type="entry name" value="GPCR_Rhodpsn"/>
</dbReference>
<protein>
    <submittedName>
        <fullName evidence="11">Tyramine receptor 1-like</fullName>
    </submittedName>
</protein>
<dbReference type="OrthoDB" id="10071887at2759"/>
<comment type="subcellular location">
    <subcellularLocation>
        <location evidence="1">Cell membrane</location>
        <topology evidence="1">Multi-pass membrane protein</topology>
    </subcellularLocation>
</comment>
<evidence type="ECO:0000256" key="1">
    <source>
        <dbReference type="ARBA" id="ARBA00004651"/>
    </source>
</evidence>
<comment type="caution">
    <text evidence="11">The sequence shown here is derived from an EMBL/GenBank/DDBJ whole genome shotgun (WGS) entry which is preliminary data.</text>
</comment>
<evidence type="ECO:0000256" key="5">
    <source>
        <dbReference type="ARBA" id="ARBA00023040"/>
    </source>
</evidence>
<dbReference type="PANTHER" id="PTHR24248">
    <property type="entry name" value="ADRENERGIC RECEPTOR-RELATED G-PROTEIN COUPLED RECEPTOR"/>
    <property type="match status" value="1"/>
</dbReference>
<dbReference type="PRINTS" id="PR00237">
    <property type="entry name" value="GPCRRHODOPSN"/>
</dbReference>
<keyword evidence="3 10" id="KW-0812">Transmembrane</keyword>
<dbReference type="CDD" id="cd00637">
    <property type="entry name" value="7tm_classA_rhodopsin-like"/>
    <property type="match status" value="1"/>
</dbReference>
<dbReference type="PROSITE" id="PS00237">
    <property type="entry name" value="G_PROTEIN_RECEP_F1_1"/>
    <property type="match status" value="1"/>
</dbReference>
<dbReference type="Proteomes" id="UP001152795">
    <property type="component" value="Unassembled WGS sequence"/>
</dbReference>
<comment type="similarity">
    <text evidence="10">Belongs to the G-protein coupled receptor 1 family.</text>
</comment>
<dbReference type="GO" id="GO:0005886">
    <property type="term" value="C:plasma membrane"/>
    <property type="evidence" value="ECO:0007669"/>
    <property type="project" value="UniProtKB-SubCell"/>
</dbReference>
<keyword evidence="7" id="KW-1015">Disulfide bond</keyword>
<dbReference type="EMBL" id="CACRXK020003522">
    <property type="protein sequence ID" value="CAB3999126.1"/>
    <property type="molecule type" value="Genomic_DNA"/>
</dbReference>